<name>A0A1Y1V5W5_9FUNG</name>
<proteinExistence type="predicted"/>
<sequence length="615" mass="72632">IENRYSNLIEKYKQRYEDHSRKTLKKKDDNKVIKYDGYFVLSNEVPEASKNINTRKNMFKKVNRKIKRDENEFLNKYNFESINEKKGNNKIKLVLPCKNEKVIPKKPKYYPLMEPPNVSICNQIYVTSNLLSNNKNSSMEENQKKLKSNNKLYQINGYSKNNIMISSNESELNDVLDEEEYLEKKKINNILYIVKKPNIGLMSENKLYNEIIDTEVINNTPSTKVDEKGKEKKNKKSSVIIESVEATLNPHSKKENECDADFYLIPYDSLKTTIKYCQTINKDVKKLTTKNYVDKTATIYKDYYLEKQPKSTSELKTNTRYDDDDLEYIRLMKKHKIPIKHINSLTATLFSSEFPNKNINKEQQEKPKKITNLEKSHLNQAYYYNSIRDNTMEYLNKDYDINPIPLGNSKFHTLLQKNGLGNEPLMINGHNPKTKSLSEVEINKNKENGLSYEEKRLIPYHSYSSYSSLLSSYPSFTLEQEIKYRKRLKQHHVKKAIVKKIQKKKLEGDIKPFEIVHFSLFSLPDDPYITTETFVVELENNYVEFLYDEPPNPFKSLHIPYIKIPEKKKKRNFYNVPDIDKAYLLDIYNFVCPPIEIEKVYEEFPEPSKRYTKII</sequence>
<feature type="non-terminal residue" evidence="1">
    <location>
        <position position="1"/>
    </location>
</feature>
<gene>
    <name evidence="1" type="ORF">BCR36DRAFT_297118</name>
</gene>
<comment type="caution">
    <text evidence="1">The sequence shown here is derived from an EMBL/GenBank/DDBJ whole genome shotgun (WGS) entry which is preliminary data.</text>
</comment>
<evidence type="ECO:0000313" key="2">
    <source>
        <dbReference type="Proteomes" id="UP000193719"/>
    </source>
</evidence>
<dbReference type="OrthoDB" id="10553736at2759"/>
<organism evidence="1 2">
    <name type="scientific">Piromyces finnis</name>
    <dbReference type="NCBI Taxonomy" id="1754191"/>
    <lineage>
        <taxon>Eukaryota</taxon>
        <taxon>Fungi</taxon>
        <taxon>Fungi incertae sedis</taxon>
        <taxon>Chytridiomycota</taxon>
        <taxon>Chytridiomycota incertae sedis</taxon>
        <taxon>Neocallimastigomycetes</taxon>
        <taxon>Neocallimastigales</taxon>
        <taxon>Neocallimastigaceae</taxon>
        <taxon>Piromyces</taxon>
    </lineage>
</organism>
<reference evidence="1 2" key="2">
    <citation type="submission" date="2016-08" db="EMBL/GenBank/DDBJ databases">
        <title>Pervasive Adenine N6-methylation of Active Genes in Fungi.</title>
        <authorList>
            <consortium name="DOE Joint Genome Institute"/>
            <person name="Mondo S.J."/>
            <person name="Dannebaum R.O."/>
            <person name="Kuo R.C."/>
            <person name="Labutti K."/>
            <person name="Haridas S."/>
            <person name="Kuo A."/>
            <person name="Salamov A."/>
            <person name="Ahrendt S.R."/>
            <person name="Lipzen A."/>
            <person name="Sullivan W."/>
            <person name="Andreopoulos W.B."/>
            <person name="Clum A."/>
            <person name="Lindquist E."/>
            <person name="Daum C."/>
            <person name="Ramamoorthy G.K."/>
            <person name="Gryganskyi A."/>
            <person name="Culley D."/>
            <person name="Magnuson J.K."/>
            <person name="James T.Y."/>
            <person name="O'Malley M.A."/>
            <person name="Stajich J.E."/>
            <person name="Spatafora J.W."/>
            <person name="Visel A."/>
            <person name="Grigoriev I.V."/>
        </authorList>
    </citation>
    <scope>NUCLEOTIDE SEQUENCE [LARGE SCALE GENOMIC DNA]</scope>
    <source>
        <strain evidence="2">finn</strain>
    </source>
</reference>
<dbReference type="EMBL" id="MCFH01000034">
    <property type="protein sequence ID" value="ORX46668.1"/>
    <property type="molecule type" value="Genomic_DNA"/>
</dbReference>
<reference evidence="1 2" key="1">
    <citation type="submission" date="2016-08" db="EMBL/GenBank/DDBJ databases">
        <title>Genomes of anaerobic fungi encode conserved fungal cellulosomes for biomass hydrolysis.</title>
        <authorList>
            <consortium name="DOE Joint Genome Institute"/>
            <person name="Haitjema C.H."/>
            <person name="Gilmore S.P."/>
            <person name="Henske J.K."/>
            <person name="Solomon K.V."/>
            <person name="De Groot R."/>
            <person name="Kuo A."/>
            <person name="Mondo S.J."/>
            <person name="Salamov A.A."/>
            <person name="Labutti K."/>
            <person name="Zhao Z."/>
            <person name="Chiniquy J."/>
            <person name="Barry K."/>
            <person name="Brewer H.M."/>
            <person name="Purvine S.O."/>
            <person name="Wright A.T."/>
            <person name="Boxma B."/>
            <person name="Van Alen T."/>
            <person name="Hackstein J.H."/>
            <person name="Baker S.E."/>
            <person name="Grigoriev I.V."/>
            <person name="O'Malley M.A."/>
        </authorList>
    </citation>
    <scope>NUCLEOTIDE SEQUENCE [LARGE SCALE GENOMIC DNA]</scope>
    <source>
        <strain evidence="2">finn</strain>
    </source>
</reference>
<protein>
    <submittedName>
        <fullName evidence="1">Uncharacterized protein</fullName>
    </submittedName>
</protein>
<dbReference type="AlphaFoldDB" id="A0A1Y1V5W5"/>
<evidence type="ECO:0000313" key="1">
    <source>
        <dbReference type="EMBL" id="ORX46668.1"/>
    </source>
</evidence>
<dbReference type="Proteomes" id="UP000193719">
    <property type="component" value="Unassembled WGS sequence"/>
</dbReference>
<accession>A0A1Y1V5W5</accession>
<keyword evidence="2" id="KW-1185">Reference proteome</keyword>